<accession>A0A5J4YZ43</accession>
<feature type="region of interest" description="Disordered" evidence="3">
    <location>
        <begin position="697"/>
        <end position="740"/>
    </location>
</feature>
<organism evidence="4 5">
    <name type="scientific">Porphyridium purpureum</name>
    <name type="common">Red alga</name>
    <name type="synonym">Porphyridium cruentum</name>
    <dbReference type="NCBI Taxonomy" id="35688"/>
    <lineage>
        <taxon>Eukaryota</taxon>
        <taxon>Rhodophyta</taxon>
        <taxon>Bangiophyceae</taxon>
        <taxon>Porphyridiales</taxon>
        <taxon>Porphyridiaceae</taxon>
        <taxon>Porphyridium</taxon>
    </lineage>
</organism>
<dbReference type="InterPro" id="IPR036322">
    <property type="entry name" value="WD40_repeat_dom_sf"/>
</dbReference>
<proteinExistence type="predicted"/>
<dbReference type="InterPro" id="IPR051362">
    <property type="entry name" value="WD_repeat_creC_regulators"/>
</dbReference>
<keyword evidence="5" id="KW-1185">Reference proteome</keyword>
<comment type="caution">
    <text evidence="4">The sequence shown here is derived from an EMBL/GenBank/DDBJ whole genome shotgun (WGS) entry which is preliminary data.</text>
</comment>
<dbReference type="EMBL" id="VRMN01000002">
    <property type="protein sequence ID" value="KAA8496586.1"/>
    <property type="molecule type" value="Genomic_DNA"/>
</dbReference>
<evidence type="ECO:0000313" key="5">
    <source>
        <dbReference type="Proteomes" id="UP000324585"/>
    </source>
</evidence>
<evidence type="ECO:0000313" key="4">
    <source>
        <dbReference type="EMBL" id="KAA8496586.1"/>
    </source>
</evidence>
<dbReference type="Proteomes" id="UP000324585">
    <property type="component" value="Unassembled WGS sequence"/>
</dbReference>
<evidence type="ECO:0000256" key="3">
    <source>
        <dbReference type="SAM" id="MobiDB-lite"/>
    </source>
</evidence>
<dbReference type="PANTHER" id="PTHR14107:SF16">
    <property type="entry name" value="AT02583P"/>
    <property type="match status" value="1"/>
</dbReference>
<evidence type="ECO:0000256" key="2">
    <source>
        <dbReference type="ARBA" id="ARBA00022737"/>
    </source>
</evidence>
<sequence>MQSPAKAIRDHFEVSDELRFELTAEFSVETLLQASGAAGGGSVSSSATTHLPGSVGHAATAAAAAGTTPSHPAKTSSAPSVPAKYTDWSPLYMKRDTLLRGTNVFMTGTSPQPALTGAAPGTTLQITLPEEGLQAVDDSPRVTSPTKPSLLKKLGTSLTRLGHSRNASADRALHGKEGALTVELDRENSRKAKHAQQQQLLLHSQQLLQEQEQLQHHAEQTTTRPAPVPACRILAPLGAQAVSLLDIRSLPSTALRNGGETDTVSVGQSSVSSTAPRLFHAHKLVTPCKHPVTVSAVCFDSSRNDPCTHILAGCTNGEIHLYSVQTIDLVGSAALATSARGNGGALQPSTTQSGSSFISSACFNRDGAISFGRVIGVQWIASAPHRFIAVFMDGTVALYDSKLKASVTGLGTARSSSVVLSAVASEPVSTGGAGNGDPDDSAQLTAALALGTSGTALKQHEVHVWKIVPKTHKKGNPLQALTIGCGAINAMHVSSAGPHAGFLALACRDGYLRVVDTVRACVLLAFRSMYGAFLCVKWSPCGNFLLAGGQDDCIGVYSVSGRAQLARFEGHSSWVSALDFLPSTPSAISPGISSRTPENSLPHPEPSCLRVVSGAQDCKLLFWELDHSLIAARLKVLTKKRLDSSGESMTDSFGRLPVPSTAPQQPGATNSIAAPPVAGAATSSRIPGTAITNLLSRAHHRSSEGSSASDPVERGGSSNSAPNAPVSQAYSPQGESGDIPRLHIVDATPLSEILRVEPVATHYAHAEPITDVYFDADGVFSADANGVVKFWRMATLPPRLRLF</sequence>
<gene>
    <name evidence="4" type="ORF">FVE85_0315</name>
</gene>
<feature type="compositionally biased region" description="Polar residues" evidence="3">
    <location>
        <begin position="716"/>
        <end position="734"/>
    </location>
</feature>
<dbReference type="PANTHER" id="PTHR14107">
    <property type="entry name" value="WD REPEAT PROTEIN"/>
    <property type="match status" value="1"/>
</dbReference>
<name>A0A5J4YZ43_PORPP</name>
<dbReference type="InterPro" id="IPR001680">
    <property type="entry name" value="WD40_rpt"/>
</dbReference>
<protein>
    <submittedName>
        <fullName evidence="4">Catabolite repression protein creC</fullName>
    </submittedName>
</protein>
<dbReference type="Gene3D" id="2.130.10.10">
    <property type="entry name" value="YVTN repeat-like/Quinoprotein amine dehydrogenase"/>
    <property type="match status" value="1"/>
</dbReference>
<dbReference type="SUPFAM" id="SSF50978">
    <property type="entry name" value="WD40 repeat-like"/>
    <property type="match status" value="1"/>
</dbReference>
<feature type="region of interest" description="Disordered" evidence="3">
    <location>
        <begin position="58"/>
        <end position="82"/>
    </location>
</feature>
<feature type="compositionally biased region" description="Low complexity" evidence="3">
    <location>
        <begin position="58"/>
        <end position="73"/>
    </location>
</feature>
<reference evidence="5" key="1">
    <citation type="journal article" date="2019" name="Nat. Commun.">
        <title>Expansion of phycobilisome linker gene families in mesophilic red algae.</title>
        <authorList>
            <person name="Lee J."/>
            <person name="Kim D."/>
            <person name="Bhattacharya D."/>
            <person name="Yoon H.S."/>
        </authorList>
    </citation>
    <scope>NUCLEOTIDE SEQUENCE [LARGE SCALE GENOMIC DNA]</scope>
    <source>
        <strain evidence="5">CCMP 1328</strain>
    </source>
</reference>
<keyword evidence="2" id="KW-0677">Repeat</keyword>
<feature type="compositionally biased region" description="Polar residues" evidence="3">
    <location>
        <begin position="661"/>
        <end position="672"/>
    </location>
</feature>
<dbReference type="InterPro" id="IPR015943">
    <property type="entry name" value="WD40/YVTN_repeat-like_dom_sf"/>
</dbReference>
<dbReference type="OrthoDB" id="3367at2759"/>
<evidence type="ECO:0000256" key="1">
    <source>
        <dbReference type="ARBA" id="ARBA00022574"/>
    </source>
</evidence>
<dbReference type="AlphaFoldDB" id="A0A5J4YZ43"/>
<dbReference type="Pfam" id="PF00400">
    <property type="entry name" value="WD40"/>
    <property type="match status" value="2"/>
</dbReference>
<keyword evidence="1" id="KW-0853">WD repeat</keyword>
<dbReference type="SMART" id="SM00320">
    <property type="entry name" value="WD40"/>
    <property type="match status" value="6"/>
</dbReference>
<feature type="region of interest" description="Disordered" evidence="3">
    <location>
        <begin position="643"/>
        <end position="683"/>
    </location>
</feature>